<evidence type="ECO:0000313" key="2">
    <source>
        <dbReference type="Proteomes" id="UP000324222"/>
    </source>
</evidence>
<protein>
    <submittedName>
        <fullName evidence="1">Uncharacterized protein</fullName>
    </submittedName>
</protein>
<accession>A0A5B7H0B3</accession>
<comment type="caution">
    <text evidence="1">The sequence shown here is derived from an EMBL/GenBank/DDBJ whole genome shotgun (WGS) entry which is preliminary data.</text>
</comment>
<gene>
    <name evidence="1" type="ORF">E2C01_056867</name>
</gene>
<dbReference type="AlphaFoldDB" id="A0A5B7H0B3"/>
<sequence>MHAFALQSGNLAPPCPRSPVPLQHSVRGRIVVLISRRCLSLDLAWTPAAARSGGRGGAGLEVSRLRGTLAVPGGLKNTGV</sequence>
<name>A0A5B7H0B3_PORTR</name>
<organism evidence="1 2">
    <name type="scientific">Portunus trituberculatus</name>
    <name type="common">Swimming crab</name>
    <name type="synonym">Neptunus trituberculatus</name>
    <dbReference type="NCBI Taxonomy" id="210409"/>
    <lineage>
        <taxon>Eukaryota</taxon>
        <taxon>Metazoa</taxon>
        <taxon>Ecdysozoa</taxon>
        <taxon>Arthropoda</taxon>
        <taxon>Crustacea</taxon>
        <taxon>Multicrustacea</taxon>
        <taxon>Malacostraca</taxon>
        <taxon>Eumalacostraca</taxon>
        <taxon>Eucarida</taxon>
        <taxon>Decapoda</taxon>
        <taxon>Pleocyemata</taxon>
        <taxon>Brachyura</taxon>
        <taxon>Eubrachyura</taxon>
        <taxon>Portunoidea</taxon>
        <taxon>Portunidae</taxon>
        <taxon>Portuninae</taxon>
        <taxon>Portunus</taxon>
    </lineage>
</organism>
<keyword evidence="2" id="KW-1185">Reference proteome</keyword>
<evidence type="ECO:0000313" key="1">
    <source>
        <dbReference type="EMBL" id="MPC62777.1"/>
    </source>
</evidence>
<reference evidence="1 2" key="1">
    <citation type="submission" date="2019-05" db="EMBL/GenBank/DDBJ databases">
        <title>Another draft genome of Portunus trituberculatus and its Hox gene families provides insights of decapod evolution.</title>
        <authorList>
            <person name="Jeong J.-H."/>
            <person name="Song I."/>
            <person name="Kim S."/>
            <person name="Choi T."/>
            <person name="Kim D."/>
            <person name="Ryu S."/>
            <person name="Kim W."/>
        </authorList>
    </citation>
    <scope>NUCLEOTIDE SEQUENCE [LARGE SCALE GENOMIC DNA]</scope>
    <source>
        <tissue evidence="1">Muscle</tissue>
    </source>
</reference>
<proteinExistence type="predicted"/>
<dbReference type="EMBL" id="VSRR010020056">
    <property type="protein sequence ID" value="MPC62777.1"/>
    <property type="molecule type" value="Genomic_DNA"/>
</dbReference>
<dbReference type="Proteomes" id="UP000324222">
    <property type="component" value="Unassembled WGS sequence"/>
</dbReference>